<reference evidence="2 3" key="1">
    <citation type="submission" date="2018-11" db="EMBL/GenBank/DDBJ databases">
        <title>Paraburkholderia sp. DHOA04, isolated from soil.</title>
        <authorList>
            <person name="Gao Z.-H."/>
            <person name="Qiu L.-H."/>
            <person name="Fu J.-C."/>
        </authorList>
    </citation>
    <scope>NUCLEOTIDE SEQUENCE [LARGE SCALE GENOMIC DNA]</scope>
    <source>
        <strain evidence="2 3">DHOA04</strain>
    </source>
</reference>
<dbReference type="OrthoDB" id="9026404at2"/>
<proteinExistence type="predicted"/>
<keyword evidence="1" id="KW-0812">Transmembrane</keyword>
<evidence type="ECO:0000256" key="1">
    <source>
        <dbReference type="SAM" id="Phobius"/>
    </source>
</evidence>
<name>A0A3N6MW09_9BURK</name>
<evidence type="ECO:0000313" key="3">
    <source>
        <dbReference type="Proteomes" id="UP000272778"/>
    </source>
</evidence>
<dbReference type="AlphaFoldDB" id="A0A3N6MW09"/>
<keyword evidence="1" id="KW-1133">Transmembrane helix</keyword>
<evidence type="ECO:0008006" key="4">
    <source>
        <dbReference type="Google" id="ProtNLM"/>
    </source>
</evidence>
<organism evidence="2 3">
    <name type="scientific">Paraburkholderia dinghuensis</name>
    <dbReference type="NCBI Taxonomy" id="2305225"/>
    <lineage>
        <taxon>Bacteria</taxon>
        <taxon>Pseudomonadati</taxon>
        <taxon>Pseudomonadota</taxon>
        <taxon>Betaproteobacteria</taxon>
        <taxon>Burkholderiales</taxon>
        <taxon>Burkholderiaceae</taxon>
        <taxon>Paraburkholderia</taxon>
    </lineage>
</organism>
<dbReference type="RefSeq" id="WP_124151519.1">
    <property type="nucleotide sequence ID" value="NZ_RQIS01000008.1"/>
</dbReference>
<sequence>MPYLKNTLGGLGRTFTDTARLAFARANSVRRATGWRKFAVYAAVFALPGGSLAVLLHMWAERRRARRDADAGAASAACCCNALACRAASAPQHKTYAPRTRAGAHALRALRRWRRNDA</sequence>
<protein>
    <recommendedName>
        <fullName evidence="4">Multidrug ABC transporter ATPase</fullName>
    </recommendedName>
</protein>
<keyword evidence="3" id="KW-1185">Reference proteome</keyword>
<gene>
    <name evidence="2" type="ORF">D1Y85_13285</name>
</gene>
<keyword evidence="1" id="KW-0472">Membrane</keyword>
<dbReference type="Proteomes" id="UP000272778">
    <property type="component" value="Unassembled WGS sequence"/>
</dbReference>
<comment type="caution">
    <text evidence="2">The sequence shown here is derived from an EMBL/GenBank/DDBJ whole genome shotgun (WGS) entry which is preliminary data.</text>
</comment>
<dbReference type="EMBL" id="RQIS01000008">
    <property type="protein sequence ID" value="RQH06145.1"/>
    <property type="molecule type" value="Genomic_DNA"/>
</dbReference>
<accession>A0A3N6MW09</accession>
<evidence type="ECO:0000313" key="2">
    <source>
        <dbReference type="EMBL" id="RQH06145.1"/>
    </source>
</evidence>
<feature type="transmembrane region" description="Helical" evidence="1">
    <location>
        <begin position="38"/>
        <end position="59"/>
    </location>
</feature>